<comment type="caution">
    <text evidence="1">The sequence shown here is derived from an EMBL/GenBank/DDBJ whole genome shotgun (WGS) entry which is preliminary data.</text>
</comment>
<gene>
    <name evidence="1" type="ORF">OM960_22745</name>
</gene>
<protein>
    <submittedName>
        <fullName evidence="1">Uncharacterized protein</fullName>
    </submittedName>
</protein>
<accession>A0ABT3J9I5</accession>
<organism evidence="1 2">
    <name type="scientific">Defluviimonas salinarum</name>
    <dbReference type="NCBI Taxonomy" id="2992147"/>
    <lineage>
        <taxon>Bacteria</taxon>
        <taxon>Pseudomonadati</taxon>
        <taxon>Pseudomonadota</taxon>
        <taxon>Alphaproteobacteria</taxon>
        <taxon>Rhodobacterales</taxon>
        <taxon>Paracoccaceae</taxon>
        <taxon>Albidovulum</taxon>
    </lineage>
</organism>
<keyword evidence="2" id="KW-1185">Reference proteome</keyword>
<evidence type="ECO:0000313" key="1">
    <source>
        <dbReference type="EMBL" id="MCW3784348.1"/>
    </source>
</evidence>
<sequence>MSDEAMSEKTEVNIADRLSALEKMIEEQRAQISALEAALSVLLVSQAACHSDMRPANLLAEMRDHDWKRGFEGGTTRVPGAYFYARADQYQSVLEFAANSNTASRYWVPSSWAWLDERRYNRMRALEDRFTELAEAYPAIASTKANDGA</sequence>
<proteinExistence type="predicted"/>
<reference evidence="1 2" key="1">
    <citation type="submission" date="2022-10" db="EMBL/GenBank/DDBJ databases">
        <title>Defluviimonas sp. CAU 1641 isolated from mud.</title>
        <authorList>
            <person name="Kim W."/>
        </authorList>
    </citation>
    <scope>NUCLEOTIDE SEQUENCE [LARGE SCALE GENOMIC DNA]</scope>
    <source>
        <strain evidence="1 2">CAU 1641</strain>
    </source>
</reference>
<dbReference type="EMBL" id="JAPDOG010000040">
    <property type="protein sequence ID" value="MCW3784348.1"/>
    <property type="molecule type" value="Genomic_DNA"/>
</dbReference>
<dbReference type="Proteomes" id="UP001207582">
    <property type="component" value="Unassembled WGS sequence"/>
</dbReference>
<dbReference type="RefSeq" id="WP_264773592.1">
    <property type="nucleotide sequence ID" value="NZ_JAPDOG010000040.1"/>
</dbReference>
<evidence type="ECO:0000313" key="2">
    <source>
        <dbReference type="Proteomes" id="UP001207582"/>
    </source>
</evidence>
<name>A0ABT3J9I5_9RHOB</name>